<dbReference type="SUPFAM" id="SSF55781">
    <property type="entry name" value="GAF domain-like"/>
    <property type="match status" value="1"/>
</dbReference>
<reference evidence="6 7" key="1">
    <citation type="submission" date="2019-02" db="EMBL/GenBank/DDBJ databases">
        <title>Kribbella capetownensis sp. nov. and Kribbella speibonae sp. nov., isolated from soil.</title>
        <authorList>
            <person name="Curtis S.M."/>
            <person name="Norton I."/>
            <person name="Everest G.J."/>
            <person name="Meyers P.R."/>
        </authorList>
    </citation>
    <scope>NUCLEOTIDE SEQUENCE [LARGE SCALE GENOMIC DNA]</scope>
    <source>
        <strain evidence="6 7">KCTC 29219</strain>
    </source>
</reference>
<dbReference type="InterPro" id="IPR029016">
    <property type="entry name" value="GAF-like_dom_sf"/>
</dbReference>
<dbReference type="OrthoDB" id="7466251at2"/>
<dbReference type="SMART" id="SM01012">
    <property type="entry name" value="ANTAR"/>
    <property type="match status" value="1"/>
</dbReference>
<evidence type="ECO:0000256" key="3">
    <source>
        <dbReference type="ARBA" id="ARBA00023015"/>
    </source>
</evidence>
<dbReference type="PROSITE" id="PS50921">
    <property type="entry name" value="ANTAR"/>
    <property type="match status" value="1"/>
</dbReference>
<evidence type="ECO:0000259" key="5">
    <source>
        <dbReference type="PROSITE" id="PS50921"/>
    </source>
</evidence>
<dbReference type="Pfam" id="PF03861">
    <property type="entry name" value="ANTAR"/>
    <property type="match status" value="1"/>
</dbReference>
<dbReference type="InterPro" id="IPR011006">
    <property type="entry name" value="CheY-like_superfamily"/>
</dbReference>
<gene>
    <name evidence="6" type="ORF">E0H45_41440</name>
</gene>
<protein>
    <submittedName>
        <fullName evidence="6">ANTAR domain-containing protein</fullName>
    </submittedName>
</protein>
<sequence>MSVTHTEISRAPAAGGFRDVSGIPGTDVLLAGGLAQLAVELYDVAGIDDAVRLVLAYARRTTTCDCAGVVLVDRRTGLKTGGATDRRVEQADQLQLQYNEGPCVPVSREQPSVLVSDTIVDPRWPRWSPRVAELGLRSVLTVRLCTARSNLGALNLYAIHPGRFTADDETTARLLAQHAAVAIATVRDASTSAQAIETRTLIGRAQGVLMERFTIDADQAFAVLRRYSQDNNIKLHSVAADLISTRRLPTRSPVAAAVRSPAIG</sequence>
<feature type="domain" description="ANTAR" evidence="5">
    <location>
        <begin position="182"/>
        <end position="243"/>
    </location>
</feature>
<dbReference type="SUPFAM" id="SSF52172">
    <property type="entry name" value="CheY-like"/>
    <property type="match status" value="1"/>
</dbReference>
<dbReference type="AlphaFoldDB" id="A0A4R0GXP1"/>
<dbReference type="PIRSF" id="PIRSF036625">
    <property type="entry name" value="GAF_ANTAR"/>
    <property type="match status" value="1"/>
</dbReference>
<keyword evidence="7" id="KW-1185">Reference proteome</keyword>
<dbReference type="SMART" id="SM00065">
    <property type="entry name" value="GAF"/>
    <property type="match status" value="1"/>
</dbReference>
<dbReference type="EMBL" id="SJJZ01000006">
    <property type="protein sequence ID" value="TCC01933.1"/>
    <property type="molecule type" value="Genomic_DNA"/>
</dbReference>
<organism evidence="6 7">
    <name type="scientific">Kribbella soli</name>
    <dbReference type="NCBI Taxonomy" id="1124743"/>
    <lineage>
        <taxon>Bacteria</taxon>
        <taxon>Bacillati</taxon>
        <taxon>Actinomycetota</taxon>
        <taxon>Actinomycetes</taxon>
        <taxon>Propionibacteriales</taxon>
        <taxon>Kribbellaceae</taxon>
        <taxon>Kribbella</taxon>
    </lineage>
</organism>
<keyword evidence="1" id="KW-0808">Transferase</keyword>
<dbReference type="InterPro" id="IPR003018">
    <property type="entry name" value="GAF"/>
</dbReference>
<dbReference type="InterPro" id="IPR005561">
    <property type="entry name" value="ANTAR"/>
</dbReference>
<evidence type="ECO:0000256" key="1">
    <source>
        <dbReference type="ARBA" id="ARBA00022679"/>
    </source>
</evidence>
<evidence type="ECO:0000313" key="7">
    <source>
        <dbReference type="Proteomes" id="UP000292346"/>
    </source>
</evidence>
<evidence type="ECO:0000256" key="4">
    <source>
        <dbReference type="ARBA" id="ARBA00023163"/>
    </source>
</evidence>
<proteinExistence type="predicted"/>
<dbReference type="GO" id="GO:0016301">
    <property type="term" value="F:kinase activity"/>
    <property type="evidence" value="ECO:0007669"/>
    <property type="project" value="UniProtKB-KW"/>
</dbReference>
<dbReference type="InterPro" id="IPR012074">
    <property type="entry name" value="GAF_ANTAR"/>
</dbReference>
<dbReference type="Gene3D" id="1.10.10.10">
    <property type="entry name" value="Winged helix-like DNA-binding domain superfamily/Winged helix DNA-binding domain"/>
    <property type="match status" value="1"/>
</dbReference>
<name>A0A4R0GXP1_9ACTN</name>
<evidence type="ECO:0000256" key="2">
    <source>
        <dbReference type="ARBA" id="ARBA00022777"/>
    </source>
</evidence>
<dbReference type="Pfam" id="PF13185">
    <property type="entry name" value="GAF_2"/>
    <property type="match status" value="1"/>
</dbReference>
<dbReference type="Gene3D" id="3.30.450.40">
    <property type="match status" value="1"/>
</dbReference>
<evidence type="ECO:0000313" key="6">
    <source>
        <dbReference type="EMBL" id="TCC01933.1"/>
    </source>
</evidence>
<dbReference type="GO" id="GO:0003723">
    <property type="term" value="F:RNA binding"/>
    <property type="evidence" value="ECO:0007669"/>
    <property type="project" value="InterPro"/>
</dbReference>
<keyword evidence="3" id="KW-0805">Transcription regulation</keyword>
<comment type="caution">
    <text evidence="6">The sequence shown here is derived from an EMBL/GenBank/DDBJ whole genome shotgun (WGS) entry which is preliminary data.</text>
</comment>
<keyword evidence="4" id="KW-0804">Transcription</keyword>
<dbReference type="InterPro" id="IPR036388">
    <property type="entry name" value="WH-like_DNA-bd_sf"/>
</dbReference>
<dbReference type="Proteomes" id="UP000292346">
    <property type="component" value="Unassembled WGS sequence"/>
</dbReference>
<keyword evidence="2" id="KW-0418">Kinase</keyword>
<accession>A0A4R0GXP1</accession>
<dbReference type="RefSeq" id="WP_131348129.1">
    <property type="nucleotide sequence ID" value="NZ_SJJZ01000006.1"/>
</dbReference>